<dbReference type="VEuPathDB" id="VectorBase:ACUA010449"/>
<dbReference type="Proteomes" id="UP000075883">
    <property type="component" value="Unassembled WGS sequence"/>
</dbReference>
<dbReference type="AlphaFoldDB" id="A0A182M666"/>
<reference evidence="2" key="2">
    <citation type="submission" date="2020-05" db="UniProtKB">
        <authorList>
            <consortium name="EnsemblMetazoa"/>
        </authorList>
    </citation>
    <scope>IDENTIFICATION</scope>
    <source>
        <strain evidence="2">A-37</strain>
    </source>
</reference>
<accession>A0A182M666</accession>
<reference evidence="3" key="1">
    <citation type="submission" date="2013-09" db="EMBL/GenBank/DDBJ databases">
        <title>The Genome Sequence of Anopheles culicifacies species A.</title>
        <authorList>
            <consortium name="The Broad Institute Genomics Platform"/>
            <person name="Neafsey D.E."/>
            <person name="Besansky N."/>
            <person name="Howell P."/>
            <person name="Walton C."/>
            <person name="Young S.K."/>
            <person name="Zeng Q."/>
            <person name="Gargeya S."/>
            <person name="Fitzgerald M."/>
            <person name="Haas B."/>
            <person name="Abouelleil A."/>
            <person name="Allen A.W."/>
            <person name="Alvarado L."/>
            <person name="Arachchi H.M."/>
            <person name="Berlin A.M."/>
            <person name="Chapman S.B."/>
            <person name="Gainer-Dewar J."/>
            <person name="Goldberg J."/>
            <person name="Griggs A."/>
            <person name="Gujja S."/>
            <person name="Hansen M."/>
            <person name="Howarth C."/>
            <person name="Imamovic A."/>
            <person name="Ireland A."/>
            <person name="Larimer J."/>
            <person name="McCowan C."/>
            <person name="Murphy C."/>
            <person name="Pearson M."/>
            <person name="Poon T.W."/>
            <person name="Priest M."/>
            <person name="Roberts A."/>
            <person name="Saif S."/>
            <person name="Shea T."/>
            <person name="Sisk P."/>
            <person name="Sykes S."/>
            <person name="Wortman J."/>
            <person name="Nusbaum C."/>
            <person name="Birren B."/>
        </authorList>
    </citation>
    <scope>NUCLEOTIDE SEQUENCE [LARGE SCALE GENOMIC DNA]</scope>
    <source>
        <strain evidence="3">A-37</strain>
    </source>
</reference>
<evidence type="ECO:0000313" key="3">
    <source>
        <dbReference type="Proteomes" id="UP000075883"/>
    </source>
</evidence>
<keyword evidence="1" id="KW-0812">Transmembrane</keyword>
<dbReference type="EnsemblMetazoa" id="ACUA010449-RA">
    <property type="protein sequence ID" value="ACUA010449-PA"/>
    <property type="gene ID" value="ACUA010449"/>
</dbReference>
<keyword evidence="1" id="KW-1133">Transmembrane helix</keyword>
<keyword evidence="1" id="KW-0472">Membrane</keyword>
<sequence>MKKARRSQNKLLLRSLNHARWTDTTFAQDSPPSQIAELEKKNTQQVCHFALQKRPSIRRLNELASLYGKQLFIAVASVTLVKVGSLLALFGNGNFNEEHHTVKVVRKS</sequence>
<feature type="transmembrane region" description="Helical" evidence="1">
    <location>
        <begin position="71"/>
        <end position="90"/>
    </location>
</feature>
<proteinExistence type="predicted"/>
<protein>
    <submittedName>
        <fullName evidence="2">Uncharacterized protein</fullName>
    </submittedName>
</protein>
<organism evidence="2 3">
    <name type="scientific">Anopheles culicifacies</name>
    <dbReference type="NCBI Taxonomy" id="139723"/>
    <lineage>
        <taxon>Eukaryota</taxon>
        <taxon>Metazoa</taxon>
        <taxon>Ecdysozoa</taxon>
        <taxon>Arthropoda</taxon>
        <taxon>Hexapoda</taxon>
        <taxon>Insecta</taxon>
        <taxon>Pterygota</taxon>
        <taxon>Neoptera</taxon>
        <taxon>Endopterygota</taxon>
        <taxon>Diptera</taxon>
        <taxon>Nematocera</taxon>
        <taxon>Culicoidea</taxon>
        <taxon>Culicidae</taxon>
        <taxon>Anophelinae</taxon>
        <taxon>Anopheles</taxon>
        <taxon>culicifacies species complex</taxon>
    </lineage>
</organism>
<keyword evidence="3" id="KW-1185">Reference proteome</keyword>
<evidence type="ECO:0000313" key="2">
    <source>
        <dbReference type="EnsemblMetazoa" id="ACUA010449-PA"/>
    </source>
</evidence>
<name>A0A182M666_9DIPT</name>
<evidence type="ECO:0000256" key="1">
    <source>
        <dbReference type="SAM" id="Phobius"/>
    </source>
</evidence>
<dbReference type="EMBL" id="AXCM01000126">
    <property type="status" value="NOT_ANNOTATED_CDS"/>
    <property type="molecule type" value="Genomic_DNA"/>
</dbReference>